<evidence type="ECO:0008006" key="3">
    <source>
        <dbReference type="Google" id="ProtNLM"/>
    </source>
</evidence>
<dbReference type="Proteomes" id="UP000658656">
    <property type="component" value="Unassembled WGS sequence"/>
</dbReference>
<proteinExistence type="predicted"/>
<name>A0A8H9IUU3_9PSEU</name>
<dbReference type="Pfam" id="PF13238">
    <property type="entry name" value="AAA_18"/>
    <property type="match status" value="1"/>
</dbReference>
<dbReference type="InterPro" id="IPR027417">
    <property type="entry name" value="P-loop_NTPase"/>
</dbReference>
<protein>
    <recommendedName>
        <fullName evidence="3">(d)CMP kinase</fullName>
    </recommendedName>
</protein>
<dbReference type="SUPFAM" id="SSF52540">
    <property type="entry name" value="P-loop containing nucleoside triphosphate hydrolases"/>
    <property type="match status" value="1"/>
</dbReference>
<gene>
    <name evidence="1" type="ORF">GCM10017566_18700</name>
</gene>
<reference evidence="1" key="2">
    <citation type="submission" date="2020-09" db="EMBL/GenBank/DDBJ databases">
        <authorList>
            <person name="Sun Q."/>
            <person name="Zhou Y."/>
        </authorList>
    </citation>
    <scope>NUCLEOTIDE SEQUENCE</scope>
    <source>
        <strain evidence="1">CGMCC 4.7679</strain>
    </source>
</reference>
<evidence type="ECO:0000313" key="1">
    <source>
        <dbReference type="EMBL" id="GHF45898.1"/>
    </source>
</evidence>
<sequence>MLAEIRRRPALAGIRLVGVDGPAGSGKSTFARALASASGAPVIEVDDFVSWTDFAGWWPRWEQEVVEPLLSGRDACYRVRDWERDEFGTSLKDERKIVRWAPLVILEGVTTTRRAIADRLAYRVWVEAPRDECLERGLARDGEDHRELWLRWQAAEERFFTADGTRSRADLVVRTTRGEIS</sequence>
<accession>A0A8H9IUU3</accession>
<dbReference type="EMBL" id="BNAV01000002">
    <property type="protein sequence ID" value="GHF45898.1"/>
    <property type="molecule type" value="Genomic_DNA"/>
</dbReference>
<reference evidence="1" key="1">
    <citation type="journal article" date="2014" name="Int. J. Syst. Evol. Microbiol.">
        <title>Complete genome sequence of Corynebacterium casei LMG S-19264T (=DSM 44701T), isolated from a smear-ripened cheese.</title>
        <authorList>
            <consortium name="US DOE Joint Genome Institute (JGI-PGF)"/>
            <person name="Walter F."/>
            <person name="Albersmeier A."/>
            <person name="Kalinowski J."/>
            <person name="Ruckert C."/>
        </authorList>
    </citation>
    <scope>NUCLEOTIDE SEQUENCE</scope>
    <source>
        <strain evidence="1">CGMCC 4.7679</strain>
    </source>
</reference>
<evidence type="ECO:0000313" key="2">
    <source>
        <dbReference type="Proteomes" id="UP000658656"/>
    </source>
</evidence>
<keyword evidence="2" id="KW-1185">Reference proteome</keyword>
<organism evidence="1 2">
    <name type="scientific">Amycolatopsis bartoniae</name>
    <dbReference type="NCBI Taxonomy" id="941986"/>
    <lineage>
        <taxon>Bacteria</taxon>
        <taxon>Bacillati</taxon>
        <taxon>Actinomycetota</taxon>
        <taxon>Actinomycetes</taxon>
        <taxon>Pseudonocardiales</taxon>
        <taxon>Pseudonocardiaceae</taxon>
        <taxon>Amycolatopsis</taxon>
    </lineage>
</organism>
<comment type="caution">
    <text evidence="1">The sequence shown here is derived from an EMBL/GenBank/DDBJ whole genome shotgun (WGS) entry which is preliminary data.</text>
</comment>
<dbReference type="Gene3D" id="3.40.50.300">
    <property type="entry name" value="P-loop containing nucleotide triphosphate hydrolases"/>
    <property type="match status" value="1"/>
</dbReference>
<dbReference type="AlphaFoldDB" id="A0A8H9IUU3"/>